<dbReference type="InterPro" id="IPR013320">
    <property type="entry name" value="ConA-like_dom_sf"/>
</dbReference>
<protein>
    <recommendedName>
        <fullName evidence="2">Galectin</fullName>
    </recommendedName>
</protein>
<dbReference type="Pfam" id="PF00337">
    <property type="entry name" value="Gal-bind_lectin"/>
    <property type="match status" value="1"/>
</dbReference>
<organism evidence="4 5">
    <name type="scientific">Lates japonicus</name>
    <name type="common">Japanese lates</name>
    <dbReference type="NCBI Taxonomy" id="270547"/>
    <lineage>
        <taxon>Eukaryota</taxon>
        <taxon>Metazoa</taxon>
        <taxon>Chordata</taxon>
        <taxon>Craniata</taxon>
        <taxon>Vertebrata</taxon>
        <taxon>Euteleostomi</taxon>
        <taxon>Actinopterygii</taxon>
        <taxon>Neopterygii</taxon>
        <taxon>Teleostei</taxon>
        <taxon>Neoteleostei</taxon>
        <taxon>Acanthomorphata</taxon>
        <taxon>Carangaria</taxon>
        <taxon>Carangaria incertae sedis</taxon>
        <taxon>Centropomidae</taxon>
        <taxon>Lates</taxon>
    </lineage>
</organism>
<proteinExistence type="predicted"/>
<dbReference type="GO" id="GO:0030246">
    <property type="term" value="F:carbohydrate binding"/>
    <property type="evidence" value="ECO:0007669"/>
    <property type="project" value="UniProtKB-UniRule"/>
</dbReference>
<evidence type="ECO:0000256" key="2">
    <source>
        <dbReference type="RuleBase" id="RU102079"/>
    </source>
</evidence>
<feature type="domain" description="Galectin" evidence="3">
    <location>
        <begin position="1"/>
        <end position="101"/>
    </location>
</feature>
<dbReference type="PROSITE" id="PS51304">
    <property type="entry name" value="GALECTIN"/>
    <property type="match status" value="1"/>
</dbReference>
<evidence type="ECO:0000313" key="5">
    <source>
        <dbReference type="Proteomes" id="UP001279410"/>
    </source>
</evidence>
<accession>A0AAD3NAW6</accession>
<evidence type="ECO:0000256" key="1">
    <source>
        <dbReference type="ARBA" id="ARBA00022734"/>
    </source>
</evidence>
<dbReference type="EMBL" id="BRZM01000126">
    <property type="protein sequence ID" value="GLD68150.1"/>
    <property type="molecule type" value="Genomic_DNA"/>
</dbReference>
<dbReference type="InterPro" id="IPR001079">
    <property type="entry name" value="Galectin_CRD"/>
</dbReference>
<gene>
    <name evidence="4" type="ORF">AKAME5_001946400</name>
</gene>
<reference evidence="4" key="1">
    <citation type="submission" date="2022-08" db="EMBL/GenBank/DDBJ databases">
        <title>Genome sequencing of akame (Lates japonicus).</title>
        <authorList>
            <person name="Hashiguchi Y."/>
            <person name="Takahashi H."/>
        </authorList>
    </citation>
    <scope>NUCLEOTIDE SEQUENCE</scope>
    <source>
        <strain evidence="4">Kochi</strain>
    </source>
</reference>
<name>A0AAD3NAW6_LATJO</name>
<dbReference type="Proteomes" id="UP001279410">
    <property type="component" value="Unassembled WGS sequence"/>
</dbReference>
<dbReference type="Gene3D" id="2.60.120.200">
    <property type="match status" value="1"/>
</dbReference>
<sequence>MWPWSYPDSGTDKSCGRPCVCPGSWEASAEPSFLPFTSEDQPFRVLDTERGAVQIEIHCEQTRFRALVDGQQLFDFHHRLTSLSNIDTLWIKGSITVTKLA</sequence>
<dbReference type="SUPFAM" id="SSF49899">
    <property type="entry name" value="Concanavalin A-like lectins/glucanases"/>
    <property type="match status" value="1"/>
</dbReference>
<comment type="caution">
    <text evidence="4">The sequence shown here is derived from an EMBL/GenBank/DDBJ whole genome shotgun (WGS) entry which is preliminary data.</text>
</comment>
<evidence type="ECO:0000259" key="3">
    <source>
        <dbReference type="PROSITE" id="PS51304"/>
    </source>
</evidence>
<dbReference type="AlphaFoldDB" id="A0AAD3NAW6"/>
<evidence type="ECO:0000313" key="4">
    <source>
        <dbReference type="EMBL" id="GLD68150.1"/>
    </source>
</evidence>
<keyword evidence="1 2" id="KW-0430">Lectin</keyword>
<keyword evidence="5" id="KW-1185">Reference proteome</keyword>